<feature type="region of interest" description="Disordered" evidence="1">
    <location>
        <begin position="1"/>
        <end position="165"/>
    </location>
</feature>
<evidence type="ECO:0000313" key="4">
    <source>
        <dbReference type="Proteomes" id="UP001369815"/>
    </source>
</evidence>
<reference evidence="3 4" key="1">
    <citation type="journal article" date="2024" name="Front Chem Biol">
        <title>Unveiling the potential of Daldinia eschscholtzii MFLUCC 19-0629 through bioactivity and bioinformatics studies for enhanced sustainable agriculture production.</title>
        <authorList>
            <person name="Brooks S."/>
            <person name="Weaver J.A."/>
            <person name="Klomchit A."/>
            <person name="Alharthi S.A."/>
            <person name="Onlamun T."/>
            <person name="Nurani R."/>
            <person name="Vong T.K."/>
            <person name="Alberti F."/>
            <person name="Greco C."/>
        </authorList>
    </citation>
    <scope>NUCLEOTIDE SEQUENCE [LARGE SCALE GENOMIC DNA]</scope>
    <source>
        <strain evidence="3">MFLUCC 19-0629</strain>
    </source>
</reference>
<feature type="compositionally biased region" description="Low complexity" evidence="1">
    <location>
        <begin position="121"/>
        <end position="132"/>
    </location>
</feature>
<feature type="domain" description="CCHC-type" evidence="2">
    <location>
        <begin position="335"/>
        <end position="351"/>
    </location>
</feature>
<feature type="region of interest" description="Disordered" evidence="1">
    <location>
        <begin position="449"/>
        <end position="499"/>
    </location>
</feature>
<feature type="compositionally biased region" description="Low complexity" evidence="1">
    <location>
        <begin position="7"/>
        <end position="29"/>
    </location>
</feature>
<feature type="compositionally biased region" description="Pro residues" evidence="1">
    <location>
        <begin position="291"/>
        <end position="302"/>
    </location>
</feature>
<gene>
    <name evidence="3" type="ORF">Daesc_005131</name>
</gene>
<dbReference type="EMBL" id="JBANMG010000005">
    <property type="protein sequence ID" value="KAK6952837.1"/>
    <property type="molecule type" value="Genomic_DNA"/>
</dbReference>
<keyword evidence="4" id="KW-1185">Reference proteome</keyword>
<comment type="caution">
    <text evidence="3">The sequence shown here is derived from an EMBL/GenBank/DDBJ whole genome shotgun (WGS) entry which is preliminary data.</text>
</comment>
<feature type="region of interest" description="Disordered" evidence="1">
    <location>
        <begin position="265"/>
        <end position="303"/>
    </location>
</feature>
<dbReference type="SUPFAM" id="SSF57756">
    <property type="entry name" value="Retrovirus zinc finger-like domains"/>
    <property type="match status" value="1"/>
</dbReference>
<dbReference type="Proteomes" id="UP001369815">
    <property type="component" value="Unassembled WGS sequence"/>
</dbReference>
<evidence type="ECO:0000256" key="1">
    <source>
        <dbReference type="SAM" id="MobiDB-lite"/>
    </source>
</evidence>
<feature type="compositionally biased region" description="Low complexity" evidence="1">
    <location>
        <begin position="64"/>
        <end position="78"/>
    </location>
</feature>
<evidence type="ECO:0000259" key="2">
    <source>
        <dbReference type="SMART" id="SM00343"/>
    </source>
</evidence>
<evidence type="ECO:0000313" key="3">
    <source>
        <dbReference type="EMBL" id="KAK6952837.1"/>
    </source>
</evidence>
<organism evidence="3 4">
    <name type="scientific">Daldinia eschscholtzii</name>
    <dbReference type="NCBI Taxonomy" id="292717"/>
    <lineage>
        <taxon>Eukaryota</taxon>
        <taxon>Fungi</taxon>
        <taxon>Dikarya</taxon>
        <taxon>Ascomycota</taxon>
        <taxon>Pezizomycotina</taxon>
        <taxon>Sordariomycetes</taxon>
        <taxon>Xylariomycetidae</taxon>
        <taxon>Xylariales</taxon>
        <taxon>Hypoxylaceae</taxon>
        <taxon>Daldinia</taxon>
    </lineage>
</organism>
<dbReference type="GO" id="GO:0008270">
    <property type="term" value="F:zinc ion binding"/>
    <property type="evidence" value="ECO:0007669"/>
    <property type="project" value="InterPro"/>
</dbReference>
<name>A0AAX6MKA9_9PEZI</name>
<dbReference type="InterPro" id="IPR001878">
    <property type="entry name" value="Znf_CCHC"/>
</dbReference>
<feature type="domain" description="CCHC-type" evidence="2">
    <location>
        <begin position="309"/>
        <end position="325"/>
    </location>
</feature>
<protein>
    <recommendedName>
        <fullName evidence="2">CCHC-type domain-containing protein</fullName>
    </recommendedName>
</protein>
<sequence>MDPPSHNNDNNNLQNNMASRSEASSANSATPALQNPQSASQPSGNAPDRAGAAASQSVTVANNADVAMPDAPRAAPPRTDGLAQSRWAAAPNQPQGRPQQERQRPQPPAQNQNQHRGRGNQGNRAEPLFNPFRPRPRPGPGHPQLRNNERRVETDPLPQLTLNPGQDAELMVDQNGQMSLAERTQGQEQVENELRRLSSNTFAAAVTGQTFGQLLESLQSVSPMLLQADDRALLLLQINRRRRFRRENHAARSAEARVSDRLAPYTRPLLAGETQPGRNTRAGRGPQGVQPNPPAFQDPPPGSQSLGLYCPNCQSAGHVLRDCVSRWTSSGDIPGCYRCNSLSHCIDDCNVQPPYDAATRYHHEVVNRIGRPPLRSTRGWNQLAVVMNHQAAGPISRQRMGTVPITQFRQWDYNRPAEEQENILILDPATSDLEHIRNLPDQGYVQRRYRNDMRGRNQIDNRAADRQWRRIQDPLPAPGQPERQPSMEVDQPVPNAEPDNDPAYQDIQMPDGMQPLAEEFGTQQDQVAQSGVEQSRLMAQIQRFQESFLEGNMYHSPVVDWDEDFEVE</sequence>
<dbReference type="GO" id="GO:0003676">
    <property type="term" value="F:nucleic acid binding"/>
    <property type="evidence" value="ECO:0007669"/>
    <property type="project" value="InterPro"/>
</dbReference>
<dbReference type="InterPro" id="IPR036875">
    <property type="entry name" value="Znf_CCHC_sf"/>
</dbReference>
<dbReference type="Gene3D" id="4.10.60.10">
    <property type="entry name" value="Zinc finger, CCHC-type"/>
    <property type="match status" value="1"/>
</dbReference>
<feature type="compositionally biased region" description="Polar residues" evidence="1">
    <location>
        <begin position="30"/>
        <end position="44"/>
    </location>
</feature>
<dbReference type="AlphaFoldDB" id="A0AAX6MKA9"/>
<dbReference type="SMART" id="SM00343">
    <property type="entry name" value="ZnF_C2HC"/>
    <property type="match status" value="2"/>
</dbReference>
<feature type="compositionally biased region" description="Basic and acidic residues" evidence="1">
    <location>
        <begin position="449"/>
        <end position="472"/>
    </location>
</feature>
<accession>A0AAX6MKA9</accession>
<proteinExistence type="predicted"/>